<evidence type="ECO:0000313" key="1">
    <source>
        <dbReference type="EMBL" id="CAP07634.1"/>
    </source>
</evidence>
<accession>B5QT74</accession>
<dbReference type="AlphaFoldDB" id="B5QT74"/>
<reference evidence="1" key="1">
    <citation type="submission" date="2007-09" db="EMBL/GenBank/DDBJ databases">
        <title>Isolation and characterization of TaFACKEL gene from wheat.</title>
        <authorList>
            <person name="Liu C."/>
            <person name="Yang W."/>
            <person name="Liu D."/>
            <person name="Zhang A."/>
        </authorList>
    </citation>
    <scope>NUCLEOTIDE SEQUENCE</scope>
</reference>
<sequence length="71" mass="7269">MDAAPAPSSPTPPASTTVAMVPLVSLSLSRKAFLSLRRLLSLVCRSALAAAAPGALHARRLHGLDDSHGRG</sequence>
<gene>
    <name evidence="1" type="primary">fackelb</name>
</gene>
<organism evidence="1">
    <name type="scientific">Triticum aestivum</name>
    <name type="common">Wheat</name>
    <dbReference type="NCBI Taxonomy" id="4565"/>
    <lineage>
        <taxon>Eukaryota</taxon>
        <taxon>Viridiplantae</taxon>
        <taxon>Streptophyta</taxon>
        <taxon>Embryophyta</taxon>
        <taxon>Tracheophyta</taxon>
        <taxon>Spermatophyta</taxon>
        <taxon>Magnoliopsida</taxon>
        <taxon>Liliopsida</taxon>
        <taxon>Poales</taxon>
        <taxon>Poaceae</taxon>
        <taxon>BOP clade</taxon>
        <taxon>Pooideae</taxon>
        <taxon>Triticodae</taxon>
        <taxon>Triticeae</taxon>
        <taxon>Triticinae</taxon>
        <taxon>Triticum</taxon>
    </lineage>
</organism>
<protein>
    <submittedName>
        <fullName evidence="1">Sterol C-14 reductase</fullName>
    </submittedName>
</protein>
<name>B5QT74_WHEAT</name>
<proteinExistence type="evidence at transcript level"/>
<dbReference type="EMBL" id="AM886071">
    <property type="protein sequence ID" value="CAP07634.1"/>
    <property type="molecule type" value="mRNA"/>
</dbReference>